<organism evidence="2 3">
    <name type="scientific">Albidovulum aquaemixtae</name>
    <dbReference type="NCBI Taxonomy" id="1542388"/>
    <lineage>
        <taxon>Bacteria</taxon>
        <taxon>Pseudomonadati</taxon>
        <taxon>Pseudomonadota</taxon>
        <taxon>Alphaproteobacteria</taxon>
        <taxon>Rhodobacterales</taxon>
        <taxon>Paracoccaceae</taxon>
        <taxon>Albidovulum</taxon>
    </lineage>
</organism>
<accession>A0A2R8B6Z6</accession>
<evidence type="ECO:0000256" key="1">
    <source>
        <dbReference type="SAM" id="MobiDB-lite"/>
    </source>
</evidence>
<dbReference type="GO" id="GO:0004803">
    <property type="term" value="F:transposase activity"/>
    <property type="evidence" value="ECO:0007669"/>
    <property type="project" value="InterPro"/>
</dbReference>
<evidence type="ECO:0000313" key="3">
    <source>
        <dbReference type="Proteomes" id="UP000244924"/>
    </source>
</evidence>
<reference evidence="2 3" key="1">
    <citation type="submission" date="2018-03" db="EMBL/GenBank/DDBJ databases">
        <authorList>
            <person name="Keele B.F."/>
        </authorList>
    </citation>
    <scope>NUCLEOTIDE SEQUENCE [LARGE SCALE GENOMIC DNA]</scope>
    <source>
        <strain evidence="2 3">CECT 8626</strain>
    </source>
</reference>
<sequence length="282" mass="32229">MWVEDRAPKMDGRLDGSKDGCAGRIEVIEGRTGQRQRSEVQRVRSAAESLAPGAKVADVARRHGVTPNRSTTGARSWPRGRWRCRPRRWRSRLLRRWSSRRPQRQPICETAGTRNRGAGSRISCPGPPENRHASQNRGPGKRFLLSAARTMIHFVARGWRSRAAYSSRIWGRTCPSGEIVSRQTIRFPQAAHASRVAWKKAVGGRIREQCRTTCANFSSDCTSVRRIVSKLSTCRRQSAHTHRLTTIYCDEFRWNMAYTGCIRRTLRRVQKVGRVAIPRIWE</sequence>
<dbReference type="Proteomes" id="UP000244924">
    <property type="component" value="Unassembled WGS sequence"/>
</dbReference>
<keyword evidence="3" id="KW-1185">Reference proteome</keyword>
<feature type="region of interest" description="Disordered" evidence="1">
    <location>
        <begin position="100"/>
        <end position="139"/>
    </location>
</feature>
<dbReference type="GO" id="GO:0003677">
    <property type="term" value="F:DNA binding"/>
    <property type="evidence" value="ECO:0007669"/>
    <property type="project" value="InterPro"/>
</dbReference>
<gene>
    <name evidence="2" type="ORF">DEA8626_01846</name>
</gene>
<dbReference type="AlphaFoldDB" id="A0A2R8B6Z6"/>
<protein>
    <submittedName>
        <fullName evidence="2">Uncharacterized protein</fullName>
    </submittedName>
</protein>
<dbReference type="Pfam" id="PF01527">
    <property type="entry name" value="HTH_Tnp_1"/>
    <property type="match status" value="1"/>
</dbReference>
<dbReference type="InterPro" id="IPR002514">
    <property type="entry name" value="Transposase_8"/>
</dbReference>
<name>A0A2R8B6Z6_9RHOB</name>
<dbReference type="GO" id="GO:0006313">
    <property type="term" value="P:DNA transposition"/>
    <property type="evidence" value="ECO:0007669"/>
    <property type="project" value="InterPro"/>
</dbReference>
<proteinExistence type="predicted"/>
<dbReference type="OrthoDB" id="9800877at2"/>
<evidence type="ECO:0000313" key="2">
    <source>
        <dbReference type="EMBL" id="SPH18310.1"/>
    </source>
</evidence>
<dbReference type="EMBL" id="OMOQ01000001">
    <property type="protein sequence ID" value="SPH18310.1"/>
    <property type="molecule type" value="Genomic_DNA"/>
</dbReference>